<feature type="transmembrane region" description="Helical" evidence="16">
    <location>
        <begin position="211"/>
        <end position="229"/>
    </location>
</feature>
<protein>
    <recommendedName>
        <fullName evidence="12">Probable peptidoglycan glycosyltransferase FtsW</fullName>
        <ecNumber evidence="14">2.4.99.28</ecNumber>
    </recommendedName>
    <alternativeName>
        <fullName evidence="13">Cell division protein FtsW</fullName>
    </alternativeName>
    <alternativeName>
        <fullName evidence="10">Cell wall polymerase</fullName>
    </alternativeName>
    <alternativeName>
        <fullName evidence="9">Peptidoglycan polymerase</fullName>
    </alternativeName>
</protein>
<evidence type="ECO:0000256" key="10">
    <source>
        <dbReference type="ARBA" id="ARBA00033270"/>
    </source>
</evidence>
<accession>A0A9D1GNG7</accession>
<feature type="transmembrane region" description="Helical" evidence="16">
    <location>
        <begin position="55"/>
        <end position="74"/>
    </location>
</feature>
<evidence type="ECO:0000256" key="14">
    <source>
        <dbReference type="ARBA" id="ARBA00044770"/>
    </source>
</evidence>
<keyword evidence="8 16" id="KW-0472">Membrane</keyword>
<reference evidence="17" key="2">
    <citation type="journal article" date="2021" name="PeerJ">
        <title>Extensive microbial diversity within the chicken gut microbiome revealed by metagenomics and culture.</title>
        <authorList>
            <person name="Gilroy R."/>
            <person name="Ravi A."/>
            <person name="Getino M."/>
            <person name="Pursley I."/>
            <person name="Horton D.L."/>
            <person name="Alikhan N.F."/>
            <person name="Baker D."/>
            <person name="Gharbi K."/>
            <person name="Hall N."/>
            <person name="Watson M."/>
            <person name="Adriaenssens E.M."/>
            <person name="Foster-Nyarko E."/>
            <person name="Jarju S."/>
            <person name="Secka A."/>
            <person name="Antonio M."/>
            <person name="Oren A."/>
            <person name="Chaudhuri R.R."/>
            <person name="La Ragione R."/>
            <person name="Hildebrand F."/>
            <person name="Pallen M.J."/>
        </authorList>
    </citation>
    <scope>NUCLEOTIDE SEQUENCE</scope>
    <source>
        <strain evidence="17">ChiHecec2B26-709</strain>
    </source>
</reference>
<dbReference type="AlphaFoldDB" id="A0A9D1GNG7"/>
<feature type="transmembrane region" description="Helical" evidence="16">
    <location>
        <begin position="21"/>
        <end position="43"/>
    </location>
</feature>
<dbReference type="GO" id="GO:0051301">
    <property type="term" value="P:cell division"/>
    <property type="evidence" value="ECO:0007669"/>
    <property type="project" value="InterPro"/>
</dbReference>
<dbReference type="GO" id="GO:0015648">
    <property type="term" value="F:lipid-linked peptidoglycan transporter activity"/>
    <property type="evidence" value="ECO:0007669"/>
    <property type="project" value="TreeGrafter"/>
</dbReference>
<evidence type="ECO:0000256" key="6">
    <source>
        <dbReference type="ARBA" id="ARBA00022984"/>
    </source>
</evidence>
<sequence>MATKTRKFSLWTFADRFEGDKVVWIILLMLCLISIVCMFSSTSRLLKGDTTRLDLVREQAILVGAGLVVIIIMYNIRNIKVFRWCSMVFGFSVPFLLLLLLDLRIRIPNVIEAIYVNGAYRILQVGSLQIHVFEVVKVAMVLYLAWALDAFRKGELKGARLSPLWKKILYIYAPFLIIFVMILPGGNSSAVFIGGIMFLVILLGGGNFKDLLVLFTAGILIIGACYGIYKASDGEYMERIGTAISRVSEPDWEEMFLDSRPGTDEYQKALDKLRQPYSAKIAIHEGGLFGKGPGQSTQRYVVPDISEDYMYSFIIEEYGLFGGILVICLYVSLLARGSIIVRNCGKDLYAKLSVAGLCLLISGQAFLHMFVNADIGPMTGQTLPMISHGASAFLCFCVAFGVILSFSRIAARRIEKETREAEPLMETRDEVSATLDDLDAFESGKFDNDDEIQETQGNY</sequence>
<dbReference type="EC" id="2.4.99.28" evidence="14"/>
<evidence type="ECO:0000256" key="16">
    <source>
        <dbReference type="SAM" id="Phobius"/>
    </source>
</evidence>
<feature type="transmembrane region" description="Helical" evidence="16">
    <location>
        <begin position="128"/>
        <end position="148"/>
    </location>
</feature>
<dbReference type="GO" id="GO:0005886">
    <property type="term" value="C:plasma membrane"/>
    <property type="evidence" value="ECO:0007669"/>
    <property type="project" value="TreeGrafter"/>
</dbReference>
<comment type="similarity">
    <text evidence="11">Belongs to the SEDS family. FtsW subfamily.</text>
</comment>
<evidence type="ECO:0000313" key="18">
    <source>
        <dbReference type="Proteomes" id="UP000886881"/>
    </source>
</evidence>
<evidence type="ECO:0000256" key="1">
    <source>
        <dbReference type="ARBA" id="ARBA00004141"/>
    </source>
</evidence>
<dbReference type="GO" id="GO:0032153">
    <property type="term" value="C:cell division site"/>
    <property type="evidence" value="ECO:0007669"/>
    <property type="project" value="TreeGrafter"/>
</dbReference>
<dbReference type="EMBL" id="DVLC01000112">
    <property type="protein sequence ID" value="HIT47401.1"/>
    <property type="molecule type" value="Genomic_DNA"/>
</dbReference>
<dbReference type="InterPro" id="IPR001182">
    <property type="entry name" value="FtsW/RodA"/>
</dbReference>
<evidence type="ECO:0000256" key="5">
    <source>
        <dbReference type="ARBA" id="ARBA00022960"/>
    </source>
</evidence>
<keyword evidence="5" id="KW-0133">Cell shape</keyword>
<feature type="transmembrane region" description="Helical" evidence="16">
    <location>
        <begin position="318"/>
        <end position="336"/>
    </location>
</feature>
<keyword evidence="7 16" id="KW-1133">Transmembrane helix</keyword>
<dbReference type="GO" id="GO:0009252">
    <property type="term" value="P:peptidoglycan biosynthetic process"/>
    <property type="evidence" value="ECO:0007669"/>
    <property type="project" value="UniProtKB-KW"/>
</dbReference>
<evidence type="ECO:0000256" key="9">
    <source>
        <dbReference type="ARBA" id="ARBA00032370"/>
    </source>
</evidence>
<evidence type="ECO:0000256" key="11">
    <source>
        <dbReference type="ARBA" id="ARBA00038053"/>
    </source>
</evidence>
<dbReference type="PANTHER" id="PTHR30474:SF2">
    <property type="entry name" value="PEPTIDOGLYCAN GLYCOSYLTRANSFERASE FTSW-RELATED"/>
    <property type="match status" value="1"/>
</dbReference>
<evidence type="ECO:0000256" key="4">
    <source>
        <dbReference type="ARBA" id="ARBA00022692"/>
    </source>
</evidence>
<evidence type="ECO:0000313" key="17">
    <source>
        <dbReference type="EMBL" id="HIT47401.1"/>
    </source>
</evidence>
<dbReference type="GO" id="GO:0008955">
    <property type="term" value="F:peptidoglycan glycosyltransferase activity"/>
    <property type="evidence" value="ECO:0007669"/>
    <property type="project" value="UniProtKB-EC"/>
</dbReference>
<proteinExistence type="inferred from homology"/>
<comment type="subcellular location">
    <subcellularLocation>
        <location evidence="1">Membrane</location>
        <topology evidence="1">Multi-pass membrane protein</topology>
    </subcellularLocation>
</comment>
<reference evidence="17" key="1">
    <citation type="submission" date="2020-10" db="EMBL/GenBank/DDBJ databases">
        <authorList>
            <person name="Gilroy R."/>
        </authorList>
    </citation>
    <scope>NUCLEOTIDE SEQUENCE</scope>
    <source>
        <strain evidence="17">ChiHecec2B26-709</strain>
    </source>
</reference>
<organism evidence="17 18">
    <name type="scientific">Candidatus Cryptobacteroides merdipullorum</name>
    <dbReference type="NCBI Taxonomy" id="2840771"/>
    <lineage>
        <taxon>Bacteria</taxon>
        <taxon>Pseudomonadati</taxon>
        <taxon>Bacteroidota</taxon>
        <taxon>Bacteroidia</taxon>
        <taxon>Bacteroidales</taxon>
        <taxon>Candidatus Cryptobacteroides</taxon>
    </lineage>
</organism>
<keyword evidence="6" id="KW-0573">Peptidoglycan synthesis</keyword>
<evidence type="ECO:0000256" key="3">
    <source>
        <dbReference type="ARBA" id="ARBA00022679"/>
    </source>
</evidence>
<comment type="caution">
    <text evidence="17">The sequence shown here is derived from an EMBL/GenBank/DDBJ whole genome shotgun (WGS) entry which is preliminary data.</text>
</comment>
<feature type="transmembrane region" description="Helical" evidence="16">
    <location>
        <begin position="348"/>
        <end position="370"/>
    </location>
</feature>
<keyword evidence="4 16" id="KW-0812">Transmembrane</keyword>
<evidence type="ECO:0000256" key="12">
    <source>
        <dbReference type="ARBA" id="ARBA00041185"/>
    </source>
</evidence>
<gene>
    <name evidence="17" type="ORF">IAC35_06050</name>
</gene>
<evidence type="ECO:0000256" key="2">
    <source>
        <dbReference type="ARBA" id="ARBA00022676"/>
    </source>
</evidence>
<feature type="transmembrane region" description="Helical" evidence="16">
    <location>
        <begin position="168"/>
        <end position="184"/>
    </location>
</feature>
<dbReference type="Proteomes" id="UP000886881">
    <property type="component" value="Unassembled WGS sequence"/>
</dbReference>
<keyword evidence="2" id="KW-0328">Glycosyltransferase</keyword>
<feature type="transmembrane region" description="Helical" evidence="16">
    <location>
        <begin position="390"/>
        <end position="411"/>
    </location>
</feature>
<comment type="catalytic activity">
    <reaction evidence="15">
        <text>[GlcNAc-(1-&gt;4)-Mur2Ac(oyl-L-Ala-gamma-D-Glu-L-Lys-D-Ala-D-Ala)](n)-di-trans,octa-cis-undecaprenyl diphosphate + beta-D-GlcNAc-(1-&gt;4)-Mur2Ac(oyl-L-Ala-gamma-D-Glu-L-Lys-D-Ala-D-Ala)-di-trans,octa-cis-undecaprenyl diphosphate = [GlcNAc-(1-&gt;4)-Mur2Ac(oyl-L-Ala-gamma-D-Glu-L-Lys-D-Ala-D-Ala)](n+1)-di-trans,octa-cis-undecaprenyl diphosphate + di-trans,octa-cis-undecaprenyl diphosphate + H(+)</text>
        <dbReference type="Rhea" id="RHEA:23708"/>
        <dbReference type="Rhea" id="RHEA-COMP:9602"/>
        <dbReference type="Rhea" id="RHEA-COMP:9603"/>
        <dbReference type="ChEBI" id="CHEBI:15378"/>
        <dbReference type="ChEBI" id="CHEBI:58405"/>
        <dbReference type="ChEBI" id="CHEBI:60033"/>
        <dbReference type="ChEBI" id="CHEBI:78435"/>
        <dbReference type="EC" id="2.4.99.28"/>
    </reaction>
</comment>
<evidence type="ECO:0000256" key="13">
    <source>
        <dbReference type="ARBA" id="ARBA00041418"/>
    </source>
</evidence>
<dbReference type="Pfam" id="PF01098">
    <property type="entry name" value="FTSW_RODA_SPOVE"/>
    <property type="match status" value="1"/>
</dbReference>
<feature type="transmembrane region" description="Helical" evidence="16">
    <location>
        <begin position="81"/>
        <end position="101"/>
    </location>
</feature>
<dbReference type="PANTHER" id="PTHR30474">
    <property type="entry name" value="CELL CYCLE PROTEIN"/>
    <property type="match status" value="1"/>
</dbReference>
<evidence type="ECO:0000256" key="7">
    <source>
        <dbReference type="ARBA" id="ARBA00022989"/>
    </source>
</evidence>
<keyword evidence="3" id="KW-0808">Transferase</keyword>
<evidence type="ECO:0000256" key="8">
    <source>
        <dbReference type="ARBA" id="ARBA00023136"/>
    </source>
</evidence>
<feature type="transmembrane region" description="Helical" evidence="16">
    <location>
        <begin position="190"/>
        <end position="206"/>
    </location>
</feature>
<evidence type="ECO:0000256" key="15">
    <source>
        <dbReference type="ARBA" id="ARBA00049902"/>
    </source>
</evidence>
<dbReference type="GO" id="GO:0008360">
    <property type="term" value="P:regulation of cell shape"/>
    <property type="evidence" value="ECO:0007669"/>
    <property type="project" value="UniProtKB-KW"/>
</dbReference>
<name>A0A9D1GNG7_9BACT</name>